<dbReference type="EMBL" id="CADCWC010000277">
    <property type="protein sequence ID" value="CAA9540797.1"/>
    <property type="molecule type" value="Genomic_DNA"/>
</dbReference>
<organism evidence="1">
    <name type="scientific">uncultured Thermoleophilia bacterium</name>
    <dbReference type="NCBI Taxonomy" id="1497501"/>
    <lineage>
        <taxon>Bacteria</taxon>
        <taxon>Bacillati</taxon>
        <taxon>Actinomycetota</taxon>
        <taxon>Thermoleophilia</taxon>
        <taxon>environmental samples</taxon>
    </lineage>
</organism>
<name>A0A6J4U7K1_9ACTN</name>
<accession>A0A6J4U7K1</accession>
<reference evidence="1" key="1">
    <citation type="submission" date="2020-02" db="EMBL/GenBank/DDBJ databases">
        <authorList>
            <person name="Meier V. D."/>
        </authorList>
    </citation>
    <scope>NUCLEOTIDE SEQUENCE</scope>
    <source>
        <strain evidence="1">AVDCRST_MAG79</strain>
    </source>
</reference>
<proteinExistence type="predicted"/>
<gene>
    <name evidence="1" type="ORF">AVDCRST_MAG79-1845</name>
</gene>
<evidence type="ECO:0000313" key="1">
    <source>
        <dbReference type="EMBL" id="CAA9540797.1"/>
    </source>
</evidence>
<protein>
    <submittedName>
        <fullName evidence="1">Uncharacterized protein</fullName>
    </submittedName>
</protein>
<sequence length="33" mass="3078">MTAGGGQAVAVAVGRHTRLGATAAALAVDKAQG</sequence>
<dbReference type="AlphaFoldDB" id="A0A6J4U7K1"/>
<feature type="non-terminal residue" evidence="1">
    <location>
        <position position="33"/>
    </location>
</feature>